<dbReference type="InterPro" id="IPR052285">
    <property type="entry name" value="NEXT_complex_subunit"/>
</dbReference>
<dbReference type="KEGG" id="dci:103514659"/>
<gene>
    <name evidence="8" type="primary">LOC103514659</name>
</gene>
<comment type="subcellular location">
    <subcellularLocation>
        <location evidence="1">Nucleus</location>
        <location evidence="1">Nucleoplasm</location>
    </subcellularLocation>
</comment>
<protein>
    <submittedName>
        <fullName evidence="8">RNA-binding protein 7</fullName>
    </submittedName>
</protein>
<dbReference type="SMART" id="SM00360">
    <property type="entry name" value="RRM"/>
    <property type="match status" value="1"/>
</dbReference>
<feature type="domain" description="RRM" evidence="6">
    <location>
        <begin position="10"/>
        <end position="87"/>
    </location>
</feature>
<dbReference type="GO" id="GO:0003727">
    <property type="term" value="F:single-stranded RNA binding"/>
    <property type="evidence" value="ECO:0007669"/>
    <property type="project" value="TreeGrafter"/>
</dbReference>
<evidence type="ECO:0000256" key="3">
    <source>
        <dbReference type="ARBA" id="ARBA00023242"/>
    </source>
</evidence>
<accession>A0A1S3DAC1</accession>
<dbReference type="GO" id="GO:0000381">
    <property type="term" value="P:regulation of alternative mRNA splicing, via spliceosome"/>
    <property type="evidence" value="ECO:0007669"/>
    <property type="project" value="TreeGrafter"/>
</dbReference>
<dbReference type="AlphaFoldDB" id="A0A1S3DAC1"/>
<dbReference type="InterPro" id="IPR035979">
    <property type="entry name" value="RBD_domain_sf"/>
</dbReference>
<evidence type="ECO:0000256" key="2">
    <source>
        <dbReference type="ARBA" id="ARBA00022884"/>
    </source>
</evidence>
<dbReference type="STRING" id="121845.A0A1S3DAC1"/>
<dbReference type="PANTHER" id="PTHR13798:SF11">
    <property type="entry name" value="RNA-BINDING PROTEIN 7-RELATED"/>
    <property type="match status" value="1"/>
</dbReference>
<evidence type="ECO:0000256" key="4">
    <source>
        <dbReference type="PROSITE-ProRule" id="PRU00176"/>
    </source>
</evidence>
<dbReference type="Pfam" id="PF00076">
    <property type="entry name" value="RRM_1"/>
    <property type="match status" value="1"/>
</dbReference>
<feature type="compositionally biased region" description="Basic residues" evidence="5">
    <location>
        <begin position="199"/>
        <end position="215"/>
    </location>
</feature>
<dbReference type="InterPro" id="IPR000504">
    <property type="entry name" value="RRM_dom"/>
</dbReference>
<reference evidence="8" key="1">
    <citation type="submission" date="2025-08" db="UniProtKB">
        <authorList>
            <consortium name="RefSeq"/>
        </authorList>
    </citation>
    <scope>IDENTIFICATION</scope>
</reference>
<dbReference type="GO" id="GO:0005654">
    <property type="term" value="C:nucleoplasm"/>
    <property type="evidence" value="ECO:0007669"/>
    <property type="project" value="UniProtKB-SubCell"/>
</dbReference>
<evidence type="ECO:0000259" key="6">
    <source>
        <dbReference type="PROSITE" id="PS50102"/>
    </source>
</evidence>
<organism evidence="7 8">
    <name type="scientific">Diaphorina citri</name>
    <name type="common">Asian citrus psyllid</name>
    <dbReference type="NCBI Taxonomy" id="121845"/>
    <lineage>
        <taxon>Eukaryota</taxon>
        <taxon>Metazoa</taxon>
        <taxon>Ecdysozoa</taxon>
        <taxon>Arthropoda</taxon>
        <taxon>Hexapoda</taxon>
        <taxon>Insecta</taxon>
        <taxon>Pterygota</taxon>
        <taxon>Neoptera</taxon>
        <taxon>Paraneoptera</taxon>
        <taxon>Hemiptera</taxon>
        <taxon>Sternorrhyncha</taxon>
        <taxon>Psylloidea</taxon>
        <taxon>Psyllidae</taxon>
        <taxon>Diaphorininae</taxon>
        <taxon>Diaphorina</taxon>
    </lineage>
</organism>
<feature type="compositionally biased region" description="Basic and acidic residues" evidence="5">
    <location>
        <begin position="171"/>
        <end position="198"/>
    </location>
</feature>
<dbReference type="GeneID" id="103514659"/>
<evidence type="ECO:0000256" key="1">
    <source>
        <dbReference type="ARBA" id="ARBA00004642"/>
    </source>
</evidence>
<evidence type="ECO:0000256" key="5">
    <source>
        <dbReference type="SAM" id="MobiDB-lite"/>
    </source>
</evidence>
<feature type="region of interest" description="Disordered" evidence="5">
    <location>
        <begin position="161"/>
        <end position="215"/>
    </location>
</feature>
<dbReference type="Proteomes" id="UP000079169">
    <property type="component" value="Unplaced"/>
</dbReference>
<dbReference type="InterPro" id="IPR012677">
    <property type="entry name" value="Nucleotide-bd_a/b_plait_sf"/>
</dbReference>
<keyword evidence="7" id="KW-1185">Reference proteome</keyword>
<keyword evidence="2 4" id="KW-0694">RNA-binding</keyword>
<evidence type="ECO:0000313" key="8">
    <source>
        <dbReference type="RefSeq" id="XP_008477780.1"/>
    </source>
</evidence>
<sequence>MSVMEDREMRTIKVRNIFDSRIDEELLYELFLQAGPINSITMPVGPNGRKTMAIIEYTYEVAVPFALFIFEGTELYGVRLYLSSSNNNPPEFYVPKDGVKGLPIPPPFDNFAPPPNMMMNISNSSIPSEPNFEALLQMGQNMLIPPPLGFGGSIPMSLPMPPYGFNTNDHGNQRRNDFRNEGRERNNHRDHDRGERHHDSPRRKDRGKKHKYKRR</sequence>
<dbReference type="Gene3D" id="3.30.70.330">
    <property type="match status" value="1"/>
</dbReference>
<dbReference type="PaxDb" id="121845-A0A1S3DAC1"/>
<proteinExistence type="predicted"/>
<dbReference type="PANTHER" id="PTHR13798">
    <property type="entry name" value="RNA BINDING MOTIF RBM PROTEIN -RELATED"/>
    <property type="match status" value="1"/>
</dbReference>
<keyword evidence="3" id="KW-0539">Nucleus</keyword>
<name>A0A1S3DAC1_DIACI</name>
<dbReference type="SUPFAM" id="SSF54928">
    <property type="entry name" value="RNA-binding domain, RBD"/>
    <property type="match status" value="1"/>
</dbReference>
<dbReference type="OMA" id="NDFRNEG"/>
<dbReference type="PROSITE" id="PS50102">
    <property type="entry name" value="RRM"/>
    <property type="match status" value="1"/>
</dbReference>
<dbReference type="RefSeq" id="XP_008477780.1">
    <property type="nucleotide sequence ID" value="XM_008479558.3"/>
</dbReference>
<evidence type="ECO:0000313" key="7">
    <source>
        <dbReference type="Proteomes" id="UP000079169"/>
    </source>
</evidence>